<evidence type="ECO:0008006" key="4">
    <source>
        <dbReference type="Google" id="ProtNLM"/>
    </source>
</evidence>
<dbReference type="InterPro" id="IPR043502">
    <property type="entry name" value="DNA/RNA_pol_sf"/>
</dbReference>
<evidence type="ECO:0000313" key="2">
    <source>
        <dbReference type="EMBL" id="EGZ21371.1"/>
    </source>
</evidence>
<dbReference type="SUPFAM" id="SSF56672">
    <property type="entry name" value="DNA/RNA polymerases"/>
    <property type="match status" value="1"/>
</dbReference>
<feature type="non-terminal residue" evidence="2">
    <location>
        <position position="115"/>
    </location>
</feature>
<organism evidence="2 3">
    <name type="scientific">Phytophthora sojae (strain P6497)</name>
    <name type="common">Soybean stem and root rot agent</name>
    <name type="synonym">Phytophthora megasperma f. sp. glycines</name>
    <dbReference type="NCBI Taxonomy" id="1094619"/>
    <lineage>
        <taxon>Eukaryota</taxon>
        <taxon>Sar</taxon>
        <taxon>Stramenopiles</taxon>
        <taxon>Oomycota</taxon>
        <taxon>Peronosporomycetes</taxon>
        <taxon>Peronosporales</taxon>
        <taxon>Peronosporaceae</taxon>
        <taxon>Phytophthora</taxon>
    </lineage>
</organism>
<reference evidence="2 3" key="1">
    <citation type="journal article" date="2006" name="Science">
        <title>Phytophthora genome sequences uncover evolutionary origins and mechanisms of pathogenesis.</title>
        <authorList>
            <person name="Tyler B.M."/>
            <person name="Tripathy S."/>
            <person name="Zhang X."/>
            <person name="Dehal P."/>
            <person name="Jiang R.H."/>
            <person name="Aerts A."/>
            <person name="Arredondo F.D."/>
            <person name="Baxter L."/>
            <person name="Bensasson D."/>
            <person name="Beynon J.L."/>
            <person name="Chapman J."/>
            <person name="Damasceno C.M."/>
            <person name="Dorrance A.E."/>
            <person name="Dou D."/>
            <person name="Dickerman A.W."/>
            <person name="Dubchak I.L."/>
            <person name="Garbelotto M."/>
            <person name="Gijzen M."/>
            <person name="Gordon S.G."/>
            <person name="Govers F."/>
            <person name="Grunwald N.J."/>
            <person name="Huang W."/>
            <person name="Ivors K.L."/>
            <person name="Jones R.W."/>
            <person name="Kamoun S."/>
            <person name="Krampis K."/>
            <person name="Lamour K.H."/>
            <person name="Lee M.K."/>
            <person name="McDonald W.H."/>
            <person name="Medina M."/>
            <person name="Meijer H.J."/>
            <person name="Nordberg E.K."/>
            <person name="Maclean D.J."/>
            <person name="Ospina-Giraldo M.D."/>
            <person name="Morris P.F."/>
            <person name="Phuntumart V."/>
            <person name="Putnam N.H."/>
            <person name="Rash S."/>
            <person name="Rose J.K."/>
            <person name="Sakihama Y."/>
            <person name="Salamov A.A."/>
            <person name="Savidor A."/>
            <person name="Scheuring C.F."/>
            <person name="Smith B.M."/>
            <person name="Sobral B.W."/>
            <person name="Terry A."/>
            <person name="Torto-Alalibo T.A."/>
            <person name="Win J."/>
            <person name="Xu Z."/>
            <person name="Zhang H."/>
            <person name="Grigoriev I.V."/>
            <person name="Rokhsar D.S."/>
            <person name="Boore J.L."/>
        </authorList>
    </citation>
    <scope>NUCLEOTIDE SEQUENCE [LARGE SCALE GENOMIC DNA]</scope>
    <source>
        <strain evidence="2 3">P6497</strain>
    </source>
</reference>
<dbReference type="GeneID" id="20650595"/>
<evidence type="ECO:0000256" key="1">
    <source>
        <dbReference type="SAM" id="MobiDB-lite"/>
    </source>
</evidence>
<feature type="region of interest" description="Disordered" evidence="1">
    <location>
        <begin position="1"/>
        <end position="27"/>
    </location>
</feature>
<dbReference type="AlphaFoldDB" id="G4Z236"/>
<name>G4Z236_PHYSP</name>
<dbReference type="InParanoid" id="G4Z236"/>
<sequence length="115" mass="12401">LAALPELKDVSPNADLSTANVGEPGVTTPEMDAQVRTILERHHASFLGDGNAVPAPARGVICDLDVGDAKPIAQRSRQVPTHLLDKVFALIKKLLETGLIEYSHSDWAWPIVIVM</sequence>
<accession>G4Z236</accession>
<dbReference type="OMA" id="ERHHASF"/>
<dbReference type="RefSeq" id="XP_009524088.1">
    <property type="nucleotide sequence ID" value="XM_009525793.1"/>
</dbReference>
<gene>
    <name evidence="2" type="ORF">PHYSODRAFT_377603</name>
</gene>
<dbReference type="EMBL" id="JH159153">
    <property type="protein sequence ID" value="EGZ21371.1"/>
    <property type="molecule type" value="Genomic_DNA"/>
</dbReference>
<keyword evidence="3" id="KW-1185">Reference proteome</keyword>
<dbReference type="Proteomes" id="UP000002640">
    <property type="component" value="Unassembled WGS sequence"/>
</dbReference>
<feature type="non-terminal residue" evidence="2">
    <location>
        <position position="1"/>
    </location>
</feature>
<dbReference type="Gene3D" id="3.10.10.10">
    <property type="entry name" value="HIV Type 1 Reverse Transcriptase, subunit A, domain 1"/>
    <property type="match status" value="1"/>
</dbReference>
<protein>
    <recommendedName>
        <fullName evidence="4">Reverse transcriptase</fullName>
    </recommendedName>
</protein>
<proteinExistence type="predicted"/>
<evidence type="ECO:0000313" key="3">
    <source>
        <dbReference type="Proteomes" id="UP000002640"/>
    </source>
</evidence>
<dbReference type="KEGG" id="psoj:PHYSODRAFT_377603"/>